<accession>A0AAU9WJD3</accession>
<dbReference type="InterPro" id="IPR000477">
    <property type="entry name" value="RT_dom"/>
</dbReference>
<organism evidence="2 3">
    <name type="scientific">Pocillopora meandrina</name>
    <dbReference type="NCBI Taxonomy" id="46732"/>
    <lineage>
        <taxon>Eukaryota</taxon>
        <taxon>Metazoa</taxon>
        <taxon>Cnidaria</taxon>
        <taxon>Anthozoa</taxon>
        <taxon>Hexacorallia</taxon>
        <taxon>Scleractinia</taxon>
        <taxon>Astrocoeniina</taxon>
        <taxon>Pocilloporidae</taxon>
        <taxon>Pocillopora</taxon>
    </lineage>
</organism>
<comment type="caution">
    <text evidence="2">The sequence shown here is derived from an EMBL/GenBank/DDBJ whole genome shotgun (WGS) entry which is preliminary data.</text>
</comment>
<dbReference type="PANTHER" id="PTHR21301:SF11">
    <property type="entry name" value="GIY-YIG DOMAIN-CONTAINING PROTEIN"/>
    <property type="match status" value="1"/>
</dbReference>
<evidence type="ECO:0000259" key="1">
    <source>
        <dbReference type="PROSITE" id="PS50878"/>
    </source>
</evidence>
<evidence type="ECO:0000313" key="2">
    <source>
        <dbReference type="EMBL" id="CAH3116222.1"/>
    </source>
</evidence>
<keyword evidence="3" id="KW-1185">Reference proteome</keyword>
<dbReference type="AlphaFoldDB" id="A0AAU9WJD3"/>
<dbReference type="InterPro" id="IPR058912">
    <property type="entry name" value="HTH_animal"/>
</dbReference>
<proteinExistence type="predicted"/>
<dbReference type="EMBL" id="CALNXJ010000015">
    <property type="protein sequence ID" value="CAH3116222.1"/>
    <property type="molecule type" value="Genomic_DNA"/>
</dbReference>
<gene>
    <name evidence="2" type="ORF">PMEA_00006987</name>
</gene>
<feature type="domain" description="Reverse transcriptase" evidence="1">
    <location>
        <begin position="1"/>
        <end position="163"/>
    </location>
</feature>
<reference evidence="2 3" key="1">
    <citation type="submission" date="2022-05" db="EMBL/GenBank/DDBJ databases">
        <authorList>
            <consortium name="Genoscope - CEA"/>
            <person name="William W."/>
        </authorList>
    </citation>
    <scope>NUCLEOTIDE SEQUENCE [LARGE SCALE GENOMIC DNA]</scope>
</reference>
<name>A0AAU9WJD3_9CNID</name>
<dbReference type="CDD" id="cd00304">
    <property type="entry name" value="RT_like"/>
    <property type="match status" value="1"/>
</dbReference>
<dbReference type="PROSITE" id="PS50878">
    <property type="entry name" value="RT_POL"/>
    <property type="match status" value="1"/>
</dbReference>
<protein>
    <recommendedName>
        <fullName evidence="1">Reverse transcriptase domain-containing protein</fullName>
    </recommendedName>
</protein>
<sequence length="213" mass="24464">MVSFDVESRFTNVPIDAAVQTALQKLENDPNLADRTTLTPAQIADLLTFVLRSAYFQYNGSIYEQKYGAAMGSPLSAVIANLYMESFEEQAITTSSYEPRIWKRYVDDTFTILDRENVDDFLQHLNNQQPSIRFTMETEKDNKLAFLDTAVLREPDGRLTTSVYRKPTHTDQYLAYDSHQPQSVKRGIVKCLYERAKRLVTKPSVIVFRLNLC</sequence>
<dbReference type="Proteomes" id="UP001159428">
    <property type="component" value="Unassembled WGS sequence"/>
</dbReference>
<dbReference type="PANTHER" id="PTHR21301">
    <property type="entry name" value="REVERSE TRANSCRIPTASE"/>
    <property type="match status" value="1"/>
</dbReference>
<evidence type="ECO:0000313" key="3">
    <source>
        <dbReference type="Proteomes" id="UP001159428"/>
    </source>
</evidence>
<dbReference type="Pfam" id="PF26215">
    <property type="entry name" value="HTH_animal"/>
    <property type="match status" value="1"/>
</dbReference>